<dbReference type="AlphaFoldDB" id="A0A2N3PQE2"/>
<protein>
    <submittedName>
        <fullName evidence="2">Pseudopilin I</fullName>
    </submittedName>
</protein>
<keyword evidence="1" id="KW-1133">Transmembrane helix</keyword>
<dbReference type="EMBL" id="PIUM01000029">
    <property type="protein sequence ID" value="PKU22602.1"/>
    <property type="molecule type" value="Genomic_DNA"/>
</dbReference>
<accession>A0A2N3PQE2</accession>
<dbReference type="RefSeq" id="WP_101252535.1">
    <property type="nucleotide sequence ID" value="NZ_PIUM01000029.1"/>
</dbReference>
<dbReference type="OrthoDB" id="8253460at2"/>
<keyword evidence="1" id="KW-0472">Membrane</keyword>
<feature type="transmembrane region" description="Helical" evidence="1">
    <location>
        <begin position="6"/>
        <end position="27"/>
    </location>
</feature>
<comment type="caution">
    <text evidence="2">The sequence shown here is derived from an EMBL/GenBank/DDBJ whole genome shotgun (WGS) entry which is preliminary data.</text>
</comment>
<evidence type="ECO:0000313" key="3">
    <source>
        <dbReference type="Proteomes" id="UP000233293"/>
    </source>
</evidence>
<evidence type="ECO:0000256" key="1">
    <source>
        <dbReference type="SAM" id="Phobius"/>
    </source>
</evidence>
<reference evidence="3" key="1">
    <citation type="submission" date="2017-12" db="EMBL/GenBank/DDBJ databases">
        <title>Draft genome sequence of Telmatospirillum siberiense 26-4b1T, an acidotolerant peatland alphaproteobacterium potentially involved in sulfur cycling.</title>
        <authorList>
            <person name="Hausmann B."/>
            <person name="Pjevac P."/>
            <person name="Schreck K."/>
            <person name="Herbold C.W."/>
            <person name="Daims H."/>
            <person name="Wagner M."/>
            <person name="Pester M."/>
            <person name="Loy A."/>
        </authorList>
    </citation>
    <scope>NUCLEOTIDE SEQUENCE [LARGE SCALE GENOMIC DNA]</scope>
    <source>
        <strain evidence="3">26-4b1</strain>
    </source>
</reference>
<keyword evidence="3" id="KW-1185">Reference proteome</keyword>
<dbReference type="Pfam" id="PF07963">
    <property type="entry name" value="N_methyl"/>
    <property type="match status" value="1"/>
</dbReference>
<name>A0A2N3PQE2_9PROT</name>
<evidence type="ECO:0000313" key="2">
    <source>
        <dbReference type="EMBL" id="PKU22602.1"/>
    </source>
</evidence>
<dbReference type="Proteomes" id="UP000233293">
    <property type="component" value="Unassembled WGS sequence"/>
</dbReference>
<organism evidence="2 3">
    <name type="scientific">Telmatospirillum siberiense</name>
    <dbReference type="NCBI Taxonomy" id="382514"/>
    <lineage>
        <taxon>Bacteria</taxon>
        <taxon>Pseudomonadati</taxon>
        <taxon>Pseudomonadota</taxon>
        <taxon>Alphaproteobacteria</taxon>
        <taxon>Rhodospirillales</taxon>
        <taxon>Rhodospirillaceae</taxon>
        <taxon>Telmatospirillum</taxon>
    </lineage>
</organism>
<dbReference type="InterPro" id="IPR012902">
    <property type="entry name" value="N_methyl_site"/>
</dbReference>
<keyword evidence="1" id="KW-0812">Transmembrane</keyword>
<sequence length="136" mass="14433">MRNDDGFTLLEVLVAFVIAAAALGLLFNAAGDGIAAVDRAGRTEEAVSRAKSHLAALGRDVALADGTFEGDDGGGYRWRIRVTPVATSTPPDMAPSGGVRQRSLSLYAIEITLSWTDGGQDREVVLRSERLLPARH</sequence>
<proteinExistence type="predicted"/>
<gene>
    <name evidence="2" type="ORF">CWS72_20640</name>
</gene>
<dbReference type="NCBIfam" id="TIGR02532">
    <property type="entry name" value="IV_pilin_GFxxxE"/>
    <property type="match status" value="1"/>
</dbReference>